<accession>A0A4Y2IVZ7</accession>
<protein>
    <submittedName>
        <fullName evidence="1">Uncharacterized protein</fullName>
    </submittedName>
</protein>
<comment type="caution">
    <text evidence="1">The sequence shown here is derived from an EMBL/GenBank/DDBJ whole genome shotgun (WGS) entry which is preliminary data.</text>
</comment>
<dbReference type="OrthoDB" id="6411356at2759"/>
<evidence type="ECO:0000313" key="1">
    <source>
        <dbReference type="EMBL" id="GBM81764.1"/>
    </source>
</evidence>
<dbReference type="Proteomes" id="UP000499080">
    <property type="component" value="Unassembled WGS sequence"/>
</dbReference>
<dbReference type="EMBL" id="BGPR01264720">
    <property type="protein sequence ID" value="GBM81764.1"/>
    <property type="molecule type" value="Genomic_DNA"/>
</dbReference>
<keyword evidence="2" id="KW-1185">Reference proteome</keyword>
<organism evidence="1 2">
    <name type="scientific">Araneus ventricosus</name>
    <name type="common">Orbweaver spider</name>
    <name type="synonym">Epeira ventricosa</name>
    <dbReference type="NCBI Taxonomy" id="182803"/>
    <lineage>
        <taxon>Eukaryota</taxon>
        <taxon>Metazoa</taxon>
        <taxon>Ecdysozoa</taxon>
        <taxon>Arthropoda</taxon>
        <taxon>Chelicerata</taxon>
        <taxon>Arachnida</taxon>
        <taxon>Araneae</taxon>
        <taxon>Araneomorphae</taxon>
        <taxon>Entelegynae</taxon>
        <taxon>Araneoidea</taxon>
        <taxon>Araneidae</taxon>
        <taxon>Araneus</taxon>
    </lineage>
</organism>
<reference evidence="1 2" key="1">
    <citation type="journal article" date="2019" name="Sci. Rep.">
        <title>Orb-weaving spider Araneus ventricosus genome elucidates the spidroin gene catalogue.</title>
        <authorList>
            <person name="Kono N."/>
            <person name="Nakamura H."/>
            <person name="Ohtoshi R."/>
            <person name="Moran D.A.P."/>
            <person name="Shinohara A."/>
            <person name="Yoshida Y."/>
            <person name="Fujiwara M."/>
            <person name="Mori M."/>
            <person name="Tomita M."/>
            <person name="Arakawa K."/>
        </authorList>
    </citation>
    <scope>NUCLEOTIDE SEQUENCE [LARGE SCALE GENOMIC DNA]</scope>
</reference>
<dbReference type="AlphaFoldDB" id="A0A4Y2IVZ7"/>
<evidence type="ECO:0000313" key="2">
    <source>
        <dbReference type="Proteomes" id="UP000499080"/>
    </source>
</evidence>
<gene>
    <name evidence="1" type="ORF">AVEN_80630_1</name>
</gene>
<proteinExistence type="predicted"/>
<name>A0A4Y2IVZ7_ARAVE</name>
<sequence>MRRFSLQPRYRQTYLHTAADVVQYSFIIQNSISHLNLDLCQSYPIQYPARIPYDFPSLTFSGDIINTEEKCQKVLAKRRSLLYTLHLDLPRSSERSLKSDSKPLKWSSDVRLPQISKISLCPRFYFSILCNLVQYACNHTDQNIKVLKWFIKLDGYTFKWLSAGFIRYFVNCMRPGFSDSAFVIECFRKLSFNGWLRVNTKSEEVEKLLIQLNKAERKYDLNAWSFSFKEKCLVNCQHVGALLKIQNAPVFGDSLHVYLSRRVESLFVLR</sequence>